<dbReference type="InterPro" id="IPR036249">
    <property type="entry name" value="Thioredoxin-like_sf"/>
</dbReference>
<dbReference type="Pfam" id="PF17127">
    <property type="entry name" value="DUF5106"/>
    <property type="match status" value="1"/>
</dbReference>
<proteinExistence type="predicted"/>
<dbReference type="InterPro" id="IPR033395">
    <property type="entry name" value="DUF5106"/>
</dbReference>
<organism evidence="2 3">
    <name type="scientific">Phocaeicola coprocola CAG:162</name>
    <dbReference type="NCBI Taxonomy" id="1263040"/>
    <lineage>
        <taxon>Bacteria</taxon>
        <taxon>Pseudomonadati</taxon>
        <taxon>Bacteroidota</taxon>
        <taxon>Bacteroidia</taxon>
        <taxon>Bacteroidales</taxon>
        <taxon>Bacteroidaceae</taxon>
        <taxon>Phocaeicola</taxon>
    </lineage>
</organism>
<dbReference type="SUPFAM" id="SSF52833">
    <property type="entry name" value="Thioredoxin-like"/>
    <property type="match status" value="1"/>
</dbReference>
<name>R6CNM5_9BACT</name>
<feature type="domain" description="DUF5106" evidence="1">
    <location>
        <begin position="68"/>
        <end position="216"/>
    </location>
</feature>
<comment type="caution">
    <text evidence="2">The sequence shown here is derived from an EMBL/GenBank/DDBJ whole genome shotgun (WGS) entry which is preliminary data.</text>
</comment>
<dbReference type="Gene3D" id="3.40.30.10">
    <property type="entry name" value="Glutaredoxin"/>
    <property type="match status" value="1"/>
</dbReference>
<accession>R6CNM5</accession>
<dbReference type="Proteomes" id="UP000018362">
    <property type="component" value="Unassembled WGS sequence"/>
</dbReference>
<sequence length="354" mass="41669">MCYKFPLFRIQIFLINEFVPQEIMESMKEIIHNKKWGKFNCFGIYAWLILGITSCYHKVQEEKNSVNKEIVQQQEKIRSFFPFPEIPAMLTQPEERKAYLIAHYWDNFNFADTALVNNRNITEQGIVDFLAILADGTLAERQQVECIDNFCGGLEQQAYAQKIFLQMMEDYLYNPNSPYYNEGLYVLFLKRMLESKYVDDLKKSSLLFTLQLINQNSPGQRAMNFIYYLPDGSRHTLYQTRVNKNRLLLVFYDPECPSCHDVMMEMLHDKLLQQEVDAGNLTVLAIYTEGNLDVWKTTISELPKEWIVGTDREEIKQRCLYDLKAMPSLYLLDGDKKVILKDVSYRKICSEILY</sequence>
<evidence type="ECO:0000259" key="1">
    <source>
        <dbReference type="Pfam" id="PF17127"/>
    </source>
</evidence>
<gene>
    <name evidence="2" type="ORF">BN509_00782</name>
</gene>
<dbReference type="EMBL" id="CBCJ010000226">
    <property type="protein sequence ID" value="CDA73071.1"/>
    <property type="molecule type" value="Genomic_DNA"/>
</dbReference>
<dbReference type="AlphaFoldDB" id="R6CNM5"/>
<protein>
    <recommendedName>
        <fullName evidence="1">DUF5106 domain-containing protein</fullName>
    </recommendedName>
</protein>
<evidence type="ECO:0000313" key="2">
    <source>
        <dbReference type="EMBL" id="CDA73071.1"/>
    </source>
</evidence>
<reference evidence="2" key="1">
    <citation type="submission" date="2012-11" db="EMBL/GenBank/DDBJ databases">
        <title>Dependencies among metagenomic species, viruses, plasmids and units of genetic variation.</title>
        <authorList>
            <person name="Nielsen H.B."/>
            <person name="Almeida M."/>
            <person name="Juncker A.S."/>
            <person name="Rasmussen S."/>
            <person name="Li J."/>
            <person name="Sunagawa S."/>
            <person name="Plichta D."/>
            <person name="Gautier L."/>
            <person name="Le Chatelier E."/>
            <person name="Peletier E."/>
            <person name="Bonde I."/>
            <person name="Nielsen T."/>
            <person name="Manichanh C."/>
            <person name="Arumugam M."/>
            <person name="Batto J."/>
            <person name="Santos M.B.Q.D."/>
            <person name="Blom N."/>
            <person name="Borruel N."/>
            <person name="Burgdorf K.S."/>
            <person name="Boumezbeur F."/>
            <person name="Casellas F."/>
            <person name="Dore J."/>
            <person name="Guarner F."/>
            <person name="Hansen T."/>
            <person name="Hildebrand F."/>
            <person name="Kaas R.S."/>
            <person name="Kennedy S."/>
            <person name="Kristiansen K."/>
            <person name="Kultima J.R."/>
            <person name="Leonard P."/>
            <person name="Levenez F."/>
            <person name="Lund O."/>
            <person name="Moumen B."/>
            <person name="Le Paslier D."/>
            <person name="Pons N."/>
            <person name="Pedersen O."/>
            <person name="Prifti E."/>
            <person name="Qin J."/>
            <person name="Raes J."/>
            <person name="Tap J."/>
            <person name="Tims S."/>
            <person name="Ussery D.W."/>
            <person name="Yamada T."/>
            <person name="MetaHit consortium"/>
            <person name="Renault P."/>
            <person name="Sicheritz-Ponten T."/>
            <person name="Bork P."/>
            <person name="Wang J."/>
            <person name="Brunak S."/>
            <person name="Ehrlich S.D."/>
        </authorList>
    </citation>
    <scope>NUCLEOTIDE SEQUENCE [LARGE SCALE GENOMIC DNA]</scope>
</reference>
<evidence type="ECO:0000313" key="3">
    <source>
        <dbReference type="Proteomes" id="UP000018362"/>
    </source>
</evidence>